<sequence length="100" mass="10805">MELPLLQFPSLCSPSSPLDFCNSNAARDQFLDGFVLEAYINYSIQSLGVCQIIICSCGGIVFFSGTHFSGKRKGAQTSNYIVLELPIGLFFNGTAALQDS</sequence>
<evidence type="ECO:0000256" key="1">
    <source>
        <dbReference type="SAM" id="Phobius"/>
    </source>
</evidence>
<dbReference type="Proteomes" id="UP000006729">
    <property type="component" value="Chromosome 5"/>
</dbReference>
<protein>
    <submittedName>
        <fullName evidence="2">Uncharacterized protein</fullName>
    </submittedName>
</protein>
<organism evidence="2 3">
    <name type="scientific">Populus trichocarpa</name>
    <name type="common">Western balsam poplar</name>
    <name type="synonym">Populus balsamifera subsp. trichocarpa</name>
    <dbReference type="NCBI Taxonomy" id="3694"/>
    <lineage>
        <taxon>Eukaryota</taxon>
        <taxon>Viridiplantae</taxon>
        <taxon>Streptophyta</taxon>
        <taxon>Embryophyta</taxon>
        <taxon>Tracheophyta</taxon>
        <taxon>Spermatophyta</taxon>
        <taxon>Magnoliopsida</taxon>
        <taxon>eudicotyledons</taxon>
        <taxon>Gunneridae</taxon>
        <taxon>Pentapetalae</taxon>
        <taxon>rosids</taxon>
        <taxon>fabids</taxon>
        <taxon>Malpighiales</taxon>
        <taxon>Salicaceae</taxon>
        <taxon>Saliceae</taxon>
        <taxon>Populus</taxon>
    </lineage>
</organism>
<feature type="transmembrane region" description="Helical" evidence="1">
    <location>
        <begin position="39"/>
        <end position="63"/>
    </location>
</feature>
<dbReference type="EMBL" id="CM009294">
    <property type="protein sequence ID" value="RQO90638.1"/>
    <property type="molecule type" value="Genomic_DNA"/>
</dbReference>
<dbReference type="AlphaFoldDB" id="A0A3N7G9R9"/>
<dbReference type="Gramene" id="Potri.005G164550.1.v4.1">
    <property type="protein sequence ID" value="Potri.005G164550.1.v4.1"/>
    <property type="gene ID" value="Potri.005G164550.v4.1"/>
</dbReference>
<dbReference type="InParanoid" id="A0A3N7G9R9"/>
<evidence type="ECO:0000313" key="3">
    <source>
        <dbReference type="Proteomes" id="UP000006729"/>
    </source>
</evidence>
<keyword evidence="1" id="KW-0812">Transmembrane</keyword>
<accession>A0A3N7G9R9</accession>
<keyword evidence="3" id="KW-1185">Reference proteome</keyword>
<name>A0A3N7G9R9_POPTR</name>
<keyword evidence="1" id="KW-0472">Membrane</keyword>
<gene>
    <name evidence="2" type="ORF">POPTR_005G164550</name>
</gene>
<keyword evidence="1" id="KW-1133">Transmembrane helix</keyword>
<reference evidence="2 3" key="1">
    <citation type="journal article" date="2006" name="Science">
        <title>The genome of black cottonwood, Populus trichocarpa (Torr. &amp; Gray).</title>
        <authorList>
            <person name="Tuskan G.A."/>
            <person name="Difazio S."/>
            <person name="Jansson S."/>
            <person name="Bohlmann J."/>
            <person name="Grigoriev I."/>
            <person name="Hellsten U."/>
            <person name="Putnam N."/>
            <person name="Ralph S."/>
            <person name="Rombauts S."/>
            <person name="Salamov A."/>
            <person name="Schein J."/>
            <person name="Sterck L."/>
            <person name="Aerts A."/>
            <person name="Bhalerao R.R."/>
            <person name="Bhalerao R.P."/>
            <person name="Blaudez D."/>
            <person name="Boerjan W."/>
            <person name="Brun A."/>
            <person name="Brunner A."/>
            <person name="Busov V."/>
            <person name="Campbell M."/>
            <person name="Carlson J."/>
            <person name="Chalot M."/>
            <person name="Chapman J."/>
            <person name="Chen G.L."/>
            <person name="Cooper D."/>
            <person name="Coutinho P.M."/>
            <person name="Couturier J."/>
            <person name="Covert S."/>
            <person name="Cronk Q."/>
            <person name="Cunningham R."/>
            <person name="Davis J."/>
            <person name="Degroeve S."/>
            <person name="Dejardin A."/>
            <person name="Depamphilis C."/>
            <person name="Detter J."/>
            <person name="Dirks B."/>
            <person name="Dubchak I."/>
            <person name="Duplessis S."/>
            <person name="Ehlting J."/>
            <person name="Ellis B."/>
            <person name="Gendler K."/>
            <person name="Goodstein D."/>
            <person name="Gribskov M."/>
            <person name="Grimwood J."/>
            <person name="Groover A."/>
            <person name="Gunter L."/>
            <person name="Hamberger B."/>
            <person name="Heinze B."/>
            <person name="Helariutta Y."/>
            <person name="Henrissat B."/>
            <person name="Holligan D."/>
            <person name="Holt R."/>
            <person name="Huang W."/>
            <person name="Islam-Faridi N."/>
            <person name="Jones S."/>
            <person name="Jones-Rhoades M."/>
            <person name="Jorgensen R."/>
            <person name="Joshi C."/>
            <person name="Kangasjarvi J."/>
            <person name="Karlsson J."/>
            <person name="Kelleher C."/>
            <person name="Kirkpatrick R."/>
            <person name="Kirst M."/>
            <person name="Kohler A."/>
            <person name="Kalluri U."/>
            <person name="Larimer F."/>
            <person name="Leebens-Mack J."/>
            <person name="Leple J.C."/>
            <person name="Locascio P."/>
            <person name="Lou Y."/>
            <person name="Lucas S."/>
            <person name="Martin F."/>
            <person name="Montanini B."/>
            <person name="Napoli C."/>
            <person name="Nelson D.R."/>
            <person name="Nelson C."/>
            <person name="Nieminen K."/>
            <person name="Nilsson O."/>
            <person name="Pereda V."/>
            <person name="Peter G."/>
            <person name="Philippe R."/>
            <person name="Pilate G."/>
            <person name="Poliakov A."/>
            <person name="Razumovskaya J."/>
            <person name="Richardson P."/>
            <person name="Rinaldi C."/>
            <person name="Ritland K."/>
            <person name="Rouze P."/>
            <person name="Ryaboy D."/>
            <person name="Schmutz J."/>
            <person name="Schrader J."/>
            <person name="Segerman B."/>
            <person name="Shin H."/>
            <person name="Siddiqui A."/>
            <person name="Sterky F."/>
            <person name="Terry A."/>
            <person name="Tsai C.J."/>
            <person name="Uberbacher E."/>
            <person name="Unneberg P."/>
            <person name="Vahala J."/>
            <person name="Wall K."/>
            <person name="Wessler S."/>
            <person name="Yang G."/>
            <person name="Yin T."/>
            <person name="Douglas C."/>
            <person name="Marra M."/>
            <person name="Sandberg G."/>
            <person name="Van de Peer Y."/>
            <person name="Rokhsar D."/>
        </authorList>
    </citation>
    <scope>NUCLEOTIDE SEQUENCE [LARGE SCALE GENOMIC DNA]</scope>
    <source>
        <strain evidence="3">cv. Nisqually</strain>
    </source>
</reference>
<proteinExistence type="predicted"/>
<evidence type="ECO:0000313" key="2">
    <source>
        <dbReference type="EMBL" id="RQO90638.1"/>
    </source>
</evidence>